<proteinExistence type="predicted"/>
<evidence type="ECO:0000313" key="1">
    <source>
        <dbReference type="EMBL" id="SDY40045.1"/>
    </source>
</evidence>
<dbReference type="EMBL" id="FNOU01000031">
    <property type="protein sequence ID" value="SDY40045.1"/>
    <property type="molecule type" value="Genomic_DNA"/>
</dbReference>
<reference evidence="2" key="1">
    <citation type="submission" date="2016-10" db="EMBL/GenBank/DDBJ databases">
        <authorList>
            <person name="Varghese N."/>
            <person name="Submissions S."/>
        </authorList>
    </citation>
    <scope>NUCLEOTIDE SEQUENCE [LARGE SCALE GENOMIC DNA]</scope>
    <source>
        <strain evidence="2">VPI 5359</strain>
    </source>
</reference>
<gene>
    <name evidence="1" type="ORF">SAMN04488579_1312</name>
</gene>
<dbReference type="AlphaFoldDB" id="A0A1H3JKJ3"/>
<organism evidence="1 2">
    <name type="scientific">Eubacterium barkeri</name>
    <name type="common">Clostridium barkeri</name>
    <dbReference type="NCBI Taxonomy" id="1528"/>
    <lineage>
        <taxon>Bacteria</taxon>
        <taxon>Bacillati</taxon>
        <taxon>Bacillota</taxon>
        <taxon>Clostridia</taxon>
        <taxon>Eubacteriales</taxon>
        <taxon>Eubacteriaceae</taxon>
        <taxon>Eubacterium</taxon>
    </lineage>
</organism>
<dbReference type="Proteomes" id="UP000199652">
    <property type="component" value="Unassembled WGS sequence"/>
</dbReference>
<sequence>MFQSIWQEKRSSKVTIDNIHRILNSFLAWLKDENLEIMQIIAVNLELWY</sequence>
<accession>A0A1H3JKJ3</accession>
<evidence type="ECO:0008006" key="3">
    <source>
        <dbReference type="Google" id="ProtNLM"/>
    </source>
</evidence>
<name>A0A1H3JKJ3_EUBBA</name>
<protein>
    <recommendedName>
        <fullName evidence="3">Core-binding (CB) domain-containing protein</fullName>
    </recommendedName>
</protein>
<keyword evidence="2" id="KW-1185">Reference proteome</keyword>
<evidence type="ECO:0000313" key="2">
    <source>
        <dbReference type="Proteomes" id="UP000199652"/>
    </source>
</evidence>